<evidence type="ECO:0000313" key="7">
    <source>
        <dbReference type="Proteomes" id="UP000198251"/>
    </source>
</evidence>
<keyword evidence="7" id="KW-1185">Reference proteome</keyword>
<dbReference type="EMBL" id="LT607733">
    <property type="protein sequence ID" value="SCG17435.1"/>
    <property type="molecule type" value="Genomic_DNA"/>
</dbReference>
<reference evidence="6 7" key="1">
    <citation type="submission" date="2016-06" db="EMBL/GenBank/DDBJ databases">
        <authorList>
            <person name="Kjaerup R.B."/>
            <person name="Dalgaard T.S."/>
            <person name="Juul-Madsen H.R."/>
        </authorList>
    </citation>
    <scope>NUCLEOTIDE SEQUENCE [LARGE SCALE GENOMIC DNA]</scope>
    <source>
        <strain evidence="6 7">DSM 43913</strain>
    </source>
</reference>
<dbReference type="Pfam" id="PF00534">
    <property type="entry name" value="Glycos_transf_1"/>
    <property type="match status" value="1"/>
</dbReference>
<protein>
    <submittedName>
        <fullName evidence="6">Glycosyltransferase involved in cell wall bisynthesis</fullName>
    </submittedName>
</protein>
<dbReference type="Pfam" id="PF13439">
    <property type="entry name" value="Glyco_transf_4"/>
    <property type="match status" value="1"/>
</dbReference>
<keyword evidence="2 6" id="KW-0808">Transferase</keyword>
<dbReference type="GO" id="GO:0016757">
    <property type="term" value="F:glycosyltransferase activity"/>
    <property type="evidence" value="ECO:0007669"/>
    <property type="project" value="UniProtKB-KW"/>
</dbReference>
<dbReference type="Proteomes" id="UP000198251">
    <property type="component" value="Chromosome I"/>
</dbReference>
<gene>
    <name evidence="6" type="ORF">GA0070610_3746</name>
</gene>
<feature type="region of interest" description="Disordered" evidence="3">
    <location>
        <begin position="519"/>
        <end position="541"/>
    </location>
</feature>
<dbReference type="InterPro" id="IPR001296">
    <property type="entry name" value="Glyco_trans_1"/>
</dbReference>
<organism evidence="6 7">
    <name type="scientific">Micromonospora echinofusca</name>
    <dbReference type="NCBI Taxonomy" id="47858"/>
    <lineage>
        <taxon>Bacteria</taxon>
        <taxon>Bacillati</taxon>
        <taxon>Actinomycetota</taxon>
        <taxon>Actinomycetes</taxon>
        <taxon>Micromonosporales</taxon>
        <taxon>Micromonosporaceae</taxon>
        <taxon>Micromonospora</taxon>
    </lineage>
</organism>
<dbReference type="CDD" id="cd03801">
    <property type="entry name" value="GT4_PimA-like"/>
    <property type="match status" value="1"/>
</dbReference>
<feature type="domain" description="Glycosyl transferase family 1" evidence="4">
    <location>
        <begin position="333"/>
        <end position="489"/>
    </location>
</feature>
<evidence type="ECO:0000256" key="3">
    <source>
        <dbReference type="SAM" id="MobiDB-lite"/>
    </source>
</evidence>
<dbReference type="PANTHER" id="PTHR12526">
    <property type="entry name" value="GLYCOSYLTRANSFERASE"/>
    <property type="match status" value="1"/>
</dbReference>
<keyword evidence="1" id="KW-0328">Glycosyltransferase</keyword>
<evidence type="ECO:0000256" key="2">
    <source>
        <dbReference type="ARBA" id="ARBA00022679"/>
    </source>
</evidence>
<name>A0A1C5GC53_MICEH</name>
<dbReference type="SUPFAM" id="SSF53756">
    <property type="entry name" value="UDP-Glycosyltransferase/glycogen phosphorylase"/>
    <property type="match status" value="1"/>
</dbReference>
<dbReference type="PANTHER" id="PTHR12526:SF600">
    <property type="entry name" value="GLYCOSYL TRANSFERASE GROUP 1"/>
    <property type="match status" value="1"/>
</dbReference>
<evidence type="ECO:0000259" key="4">
    <source>
        <dbReference type="Pfam" id="PF00534"/>
    </source>
</evidence>
<evidence type="ECO:0000259" key="5">
    <source>
        <dbReference type="Pfam" id="PF13439"/>
    </source>
</evidence>
<sequence>MTDGAAGPAAPATRGRVVMLVDNGVEGDSRVQKTAASAAEAGWDVVLLGRSATGKVQTWQLGGAEVRLLPMTTSLARPPHEFRRHWVRGPLAYPPTGIAARREQEVRARRADLEARLGALSQARGEGRSSAGLTLSRQLLRGELLATKVSRRWVSLRRRQLSRAQEARKGLATPVDQLYTRFWQTVAGDRAWRRLDPALWDFELAYGPVVDKLRPDLIHANDFRMLGVGARAKLRAAAKGRRVALVWDAHEFLPGIRRWNDSPRWLPANTAHEREYAPYADAVLTVSDGLADLLRERHRLPEQPTVVLNTPSSADAAGAGDGVPDIRELCGIGPDVPLLVYSGAAAEQRGLGIMVEALTELPDAHVALVVPRPAAPYVKGLVVRAGELGVAGRVHVLSYVPHHQVVPFLSGASVGVIPIHHWPNHEIALITKFFEYSHARLPLVVSDVRTMAETVRSTGQGEVFRAEDVGDFVRVVRGVLADPGRYREVYERPGLLESWTWEAQARVLDGVYSRLLPDHPPAPTHGPAVGSAPDPSRQVGV</sequence>
<dbReference type="InterPro" id="IPR028098">
    <property type="entry name" value="Glyco_trans_4-like_N"/>
</dbReference>
<accession>A0A1C5GC53</accession>
<evidence type="ECO:0000256" key="1">
    <source>
        <dbReference type="ARBA" id="ARBA00022676"/>
    </source>
</evidence>
<feature type="domain" description="Glycosyltransferase subfamily 4-like N-terminal" evidence="5">
    <location>
        <begin position="199"/>
        <end position="308"/>
    </location>
</feature>
<evidence type="ECO:0000313" key="6">
    <source>
        <dbReference type="EMBL" id="SCG17435.1"/>
    </source>
</evidence>
<dbReference type="AlphaFoldDB" id="A0A1C5GC53"/>
<proteinExistence type="predicted"/>
<dbReference type="Gene3D" id="3.40.50.2000">
    <property type="entry name" value="Glycogen Phosphorylase B"/>
    <property type="match status" value="2"/>
</dbReference>